<keyword evidence="5 8" id="KW-0573">Peptidoglycan synthesis</keyword>
<reference evidence="12 13" key="1">
    <citation type="submission" date="2016-10" db="EMBL/GenBank/DDBJ databases">
        <authorList>
            <person name="de Groot N.N."/>
        </authorList>
    </citation>
    <scope>NUCLEOTIDE SEQUENCE [LARGE SCALE GENOMIC DNA]</scope>
    <source>
        <strain evidence="12 13">DSM 21633</strain>
    </source>
</reference>
<proteinExistence type="inferred from homology"/>
<keyword evidence="12" id="KW-0436">Ligase</keyword>
<dbReference type="UniPathway" id="UPA00219"/>
<keyword evidence="13" id="KW-1185">Reference proteome</keyword>
<sequence>MNLNELLTNVDVIHHRNLDDINVDFITDDSREVKPGSMFVAVRGYEHDGHVYIDEAIQNGASVIVGEKDLELLVPYVQVRNSKKALGQILCQYYKQPSACKKVIGVTGTNGKTTTSYMLKAIFEQNNYSVGIIGTIEYFINGESRPSQNTTPGTAMLQKLLYESVDDVIIIEISSHALKQCRVEGVQLDAAIFTNLDSEHLDYHKSMTEYFESKFKIFDLLKPHGYALVNRDDEWGEKAYHLLREKGTHVYTVGTSSKADAQIHRQDTSVTLKAINTNVLLNLKMPGIHNRFNAAFSLMVGELFDLELSETVDALNHVEKVKGRFEVVNFPGNITVVVDYAHTPKGFYHCLNAVRESGANRIIHVFGFRGSRYSTKREVMMNESLKVSDYYILTFDDLNGSTEEEMRQILKYFHDHHGSSKGEVIPDRTIAIERAIKLANDGDWIIITGKGHEQYKGNFALGTKTDLETVETLMNRARQITRLS</sequence>
<comment type="pathway">
    <text evidence="1 8">Cell wall biogenesis; peptidoglycan biosynthesis.</text>
</comment>
<dbReference type="GO" id="GO:0071555">
    <property type="term" value="P:cell wall organization"/>
    <property type="evidence" value="ECO:0007669"/>
    <property type="project" value="UniProtKB-KW"/>
</dbReference>
<evidence type="ECO:0000256" key="3">
    <source>
        <dbReference type="ARBA" id="ARBA00022618"/>
    </source>
</evidence>
<dbReference type="GO" id="GO:0008360">
    <property type="term" value="P:regulation of cell shape"/>
    <property type="evidence" value="ECO:0007669"/>
    <property type="project" value="UniProtKB-KW"/>
</dbReference>
<evidence type="ECO:0000256" key="6">
    <source>
        <dbReference type="ARBA" id="ARBA00023306"/>
    </source>
</evidence>
<dbReference type="SUPFAM" id="SSF53623">
    <property type="entry name" value="MurD-like peptide ligases, catalytic domain"/>
    <property type="match status" value="1"/>
</dbReference>
<keyword evidence="4 8" id="KW-0133">Cell shape</keyword>
<dbReference type="Pfam" id="PF08245">
    <property type="entry name" value="Mur_ligase_M"/>
    <property type="match status" value="1"/>
</dbReference>
<dbReference type="Gene3D" id="3.90.190.20">
    <property type="entry name" value="Mur ligase, C-terminal domain"/>
    <property type="match status" value="1"/>
</dbReference>
<dbReference type="Pfam" id="PF02875">
    <property type="entry name" value="Mur_ligase_C"/>
    <property type="match status" value="1"/>
</dbReference>
<evidence type="ECO:0000313" key="12">
    <source>
        <dbReference type="EMBL" id="SEQ41324.1"/>
    </source>
</evidence>
<keyword evidence="6 8" id="KW-0131">Cell cycle</keyword>
<comment type="subcellular location">
    <subcellularLocation>
        <location evidence="8">Cytoplasm</location>
    </subcellularLocation>
</comment>
<evidence type="ECO:0000256" key="8">
    <source>
        <dbReference type="RuleBase" id="RU004135"/>
    </source>
</evidence>
<evidence type="ECO:0000313" key="13">
    <source>
        <dbReference type="Proteomes" id="UP000199427"/>
    </source>
</evidence>
<dbReference type="SUPFAM" id="SSF63418">
    <property type="entry name" value="MurE/MurF N-terminal domain"/>
    <property type="match status" value="1"/>
</dbReference>
<dbReference type="GO" id="GO:0016881">
    <property type="term" value="F:acid-amino acid ligase activity"/>
    <property type="evidence" value="ECO:0007669"/>
    <property type="project" value="InterPro"/>
</dbReference>
<dbReference type="CDD" id="cd01983">
    <property type="entry name" value="SIMIBI"/>
    <property type="match status" value="1"/>
</dbReference>
<dbReference type="NCBIfam" id="TIGR01085">
    <property type="entry name" value="murE"/>
    <property type="match status" value="1"/>
</dbReference>
<name>A0A1H9FTU0_9BACI</name>
<evidence type="ECO:0000256" key="4">
    <source>
        <dbReference type="ARBA" id="ARBA00022960"/>
    </source>
</evidence>
<feature type="domain" description="Mur ligase central" evidence="11">
    <location>
        <begin position="106"/>
        <end position="300"/>
    </location>
</feature>
<evidence type="ECO:0000256" key="7">
    <source>
        <dbReference type="ARBA" id="ARBA00023316"/>
    </source>
</evidence>
<protein>
    <submittedName>
        <fullName evidence="12">UDP-N-acetylmuramoylalanyl-D-glutamate--2,6-diaminopimelate ligase</fullName>
    </submittedName>
</protein>
<accession>A0A1H9FTU0</accession>
<dbReference type="InterPro" id="IPR035911">
    <property type="entry name" value="MurE/MurF_N"/>
</dbReference>
<dbReference type="GO" id="GO:0005737">
    <property type="term" value="C:cytoplasm"/>
    <property type="evidence" value="ECO:0007669"/>
    <property type="project" value="UniProtKB-SubCell"/>
</dbReference>
<dbReference type="NCBIfam" id="NF001126">
    <property type="entry name" value="PRK00139.1-4"/>
    <property type="match status" value="1"/>
</dbReference>
<dbReference type="Gene3D" id="3.40.1390.10">
    <property type="entry name" value="MurE/MurF, N-terminal domain"/>
    <property type="match status" value="1"/>
</dbReference>
<dbReference type="Proteomes" id="UP000199427">
    <property type="component" value="Unassembled WGS sequence"/>
</dbReference>
<dbReference type="PANTHER" id="PTHR23135">
    <property type="entry name" value="MUR LIGASE FAMILY MEMBER"/>
    <property type="match status" value="1"/>
</dbReference>
<dbReference type="InterPro" id="IPR013221">
    <property type="entry name" value="Mur_ligase_cen"/>
</dbReference>
<dbReference type="GO" id="GO:0005524">
    <property type="term" value="F:ATP binding"/>
    <property type="evidence" value="ECO:0007669"/>
    <property type="project" value="InterPro"/>
</dbReference>
<keyword evidence="7 8" id="KW-0961">Cell wall biogenesis/degradation</keyword>
<organism evidence="12 13">
    <name type="scientific">Piscibacillus halophilus</name>
    <dbReference type="NCBI Taxonomy" id="571933"/>
    <lineage>
        <taxon>Bacteria</taxon>
        <taxon>Bacillati</taxon>
        <taxon>Bacillota</taxon>
        <taxon>Bacilli</taxon>
        <taxon>Bacillales</taxon>
        <taxon>Bacillaceae</taxon>
        <taxon>Piscibacillus</taxon>
    </lineage>
</organism>
<dbReference type="RefSeq" id="WP_177176348.1">
    <property type="nucleotide sequence ID" value="NZ_FOES01000013.1"/>
</dbReference>
<dbReference type="GO" id="GO:0009252">
    <property type="term" value="P:peptidoglycan biosynthetic process"/>
    <property type="evidence" value="ECO:0007669"/>
    <property type="project" value="UniProtKB-UniPathway"/>
</dbReference>
<evidence type="ECO:0000259" key="9">
    <source>
        <dbReference type="Pfam" id="PF01225"/>
    </source>
</evidence>
<dbReference type="InterPro" id="IPR004101">
    <property type="entry name" value="Mur_ligase_C"/>
</dbReference>
<dbReference type="STRING" id="571933.SAMN05216362_11320"/>
<dbReference type="InterPro" id="IPR036565">
    <property type="entry name" value="Mur-like_cat_sf"/>
</dbReference>
<feature type="domain" description="Mur ligase C-terminal" evidence="10">
    <location>
        <begin position="323"/>
        <end position="451"/>
    </location>
</feature>
<evidence type="ECO:0000259" key="10">
    <source>
        <dbReference type="Pfam" id="PF02875"/>
    </source>
</evidence>
<dbReference type="AlphaFoldDB" id="A0A1H9FTU0"/>
<evidence type="ECO:0000256" key="5">
    <source>
        <dbReference type="ARBA" id="ARBA00022984"/>
    </source>
</evidence>
<dbReference type="InterPro" id="IPR005761">
    <property type="entry name" value="UDP-N-AcMur-Glu-dNH2Pim_ligase"/>
</dbReference>
<dbReference type="InterPro" id="IPR036615">
    <property type="entry name" value="Mur_ligase_C_dom_sf"/>
</dbReference>
<gene>
    <name evidence="12" type="ORF">SAMN05216362_11320</name>
</gene>
<keyword evidence="3 8" id="KW-0132">Cell division</keyword>
<dbReference type="SUPFAM" id="SSF53244">
    <property type="entry name" value="MurD-like peptide ligases, peptide-binding domain"/>
    <property type="match status" value="1"/>
</dbReference>
<evidence type="ECO:0000256" key="1">
    <source>
        <dbReference type="ARBA" id="ARBA00004752"/>
    </source>
</evidence>
<dbReference type="InterPro" id="IPR000713">
    <property type="entry name" value="Mur_ligase_N"/>
</dbReference>
<dbReference type="PANTHER" id="PTHR23135:SF4">
    <property type="entry name" value="UDP-N-ACETYLMURAMOYL-L-ALANYL-D-GLUTAMATE--2,6-DIAMINOPIMELATE LIGASE MURE HOMOLOG, CHLOROPLASTIC"/>
    <property type="match status" value="1"/>
</dbReference>
<feature type="domain" description="Mur ligase N-terminal catalytic" evidence="9">
    <location>
        <begin position="23"/>
        <end position="94"/>
    </location>
</feature>
<evidence type="ECO:0000259" key="11">
    <source>
        <dbReference type="Pfam" id="PF08245"/>
    </source>
</evidence>
<dbReference type="Gene3D" id="3.40.1190.10">
    <property type="entry name" value="Mur-like, catalytic domain"/>
    <property type="match status" value="1"/>
</dbReference>
<comment type="similarity">
    <text evidence="2">Belongs to the MurCDEF family. MurE subfamily.</text>
</comment>
<dbReference type="EMBL" id="FOES01000013">
    <property type="protein sequence ID" value="SEQ41324.1"/>
    <property type="molecule type" value="Genomic_DNA"/>
</dbReference>
<evidence type="ECO:0000256" key="2">
    <source>
        <dbReference type="ARBA" id="ARBA00005898"/>
    </source>
</evidence>
<dbReference type="Pfam" id="PF01225">
    <property type="entry name" value="Mur_ligase"/>
    <property type="match status" value="1"/>
</dbReference>
<dbReference type="GO" id="GO:0051301">
    <property type="term" value="P:cell division"/>
    <property type="evidence" value="ECO:0007669"/>
    <property type="project" value="UniProtKB-KW"/>
</dbReference>